<feature type="region of interest" description="Disordered" evidence="1">
    <location>
        <begin position="49"/>
        <end position="69"/>
    </location>
</feature>
<organism evidence="2">
    <name type="scientific">Rhizophagus irregularis (strain DAOM 181602 / DAOM 197198 / MUCL 43194)</name>
    <name type="common">Arbuscular mycorrhizal fungus</name>
    <name type="synonym">Glomus intraradices</name>
    <dbReference type="NCBI Taxonomy" id="747089"/>
    <lineage>
        <taxon>Eukaryota</taxon>
        <taxon>Fungi</taxon>
        <taxon>Fungi incertae sedis</taxon>
        <taxon>Mucoromycota</taxon>
        <taxon>Glomeromycotina</taxon>
        <taxon>Glomeromycetes</taxon>
        <taxon>Glomerales</taxon>
        <taxon>Glomeraceae</taxon>
        <taxon>Rhizophagus</taxon>
    </lineage>
</organism>
<name>U9TTI6_RHIID</name>
<proteinExistence type="predicted"/>
<sequence>MHYSSRRRINMKAGSRNRSLHSWSCQRERLSEDDIYALKHLYPLKNTRADTNSSLSKQKRRDVRQKNKKNFVRKLKTVANTPPLKSGGLKRKGRKEELLGLHKLTSGIIFQL</sequence>
<feature type="compositionally biased region" description="Basic residues" evidence="1">
    <location>
        <begin position="1"/>
        <end position="10"/>
    </location>
</feature>
<evidence type="ECO:0000313" key="2">
    <source>
        <dbReference type="EMBL" id="ESA06661.1"/>
    </source>
</evidence>
<dbReference type="EMBL" id="KI291323">
    <property type="protein sequence ID" value="ESA06661.1"/>
    <property type="molecule type" value="Genomic_DNA"/>
</dbReference>
<gene>
    <name evidence="2" type="ORF">GLOINDRAFT_33885</name>
</gene>
<reference evidence="2" key="1">
    <citation type="submission" date="2013-07" db="EMBL/GenBank/DDBJ databases">
        <title>The genome of an arbuscular mycorrhizal fungus provides insights into the evolution of the oldest plant symbiosis.</title>
        <authorList>
            <consortium name="DOE Joint Genome Institute"/>
            <person name="Tisserant E."/>
            <person name="Malbreil M."/>
            <person name="Kuo A."/>
            <person name="Kohler A."/>
            <person name="Symeonidi A."/>
            <person name="Balestrini R."/>
            <person name="Charron P."/>
            <person name="Duensing N."/>
            <person name="Frei-dit-Frey N."/>
            <person name="Gianinazzi-Pearson V."/>
            <person name="Gilbert B."/>
            <person name="Handa Y."/>
            <person name="Hijri M."/>
            <person name="Kaul R."/>
            <person name="Kawaguchi M."/>
            <person name="Krajinski F."/>
            <person name="Lammers P."/>
            <person name="Lapierre D."/>
            <person name="Masclaux F.G."/>
            <person name="Murat C."/>
            <person name="Morin E."/>
            <person name="Ndikumana S."/>
            <person name="Pagni M."/>
            <person name="Petitpierre D."/>
            <person name="Requena N."/>
            <person name="Rosikiewicz P."/>
            <person name="Riley R."/>
            <person name="Saito K."/>
            <person name="San Clemente H."/>
            <person name="Shapiro H."/>
            <person name="van Tuinen D."/>
            <person name="Becard G."/>
            <person name="Bonfante P."/>
            <person name="Paszkowski U."/>
            <person name="Shachar-Hill Y."/>
            <person name="Young J.P."/>
            <person name="Sanders I.R."/>
            <person name="Henrissat B."/>
            <person name="Rensing S.A."/>
            <person name="Grigoriev I.V."/>
            <person name="Corradi N."/>
            <person name="Roux C."/>
            <person name="Martin F."/>
        </authorList>
    </citation>
    <scope>NUCLEOTIDE SEQUENCE</scope>
    <source>
        <strain evidence="2">DAOM 197198</strain>
    </source>
</reference>
<dbReference type="AlphaFoldDB" id="U9TTI6"/>
<feature type="compositionally biased region" description="Basic residues" evidence="1">
    <location>
        <begin position="57"/>
        <end position="69"/>
    </location>
</feature>
<dbReference type="HOGENOM" id="CLU_2147179_0_0_1"/>
<dbReference type="VEuPathDB" id="FungiDB:RhiirFUN_016592"/>
<protein>
    <submittedName>
        <fullName evidence="2">Uncharacterized protein</fullName>
    </submittedName>
</protein>
<evidence type="ECO:0000256" key="1">
    <source>
        <dbReference type="SAM" id="MobiDB-lite"/>
    </source>
</evidence>
<feature type="region of interest" description="Disordered" evidence="1">
    <location>
        <begin position="1"/>
        <end position="23"/>
    </location>
</feature>
<accession>U9TTI6</accession>